<evidence type="ECO:0000313" key="3">
    <source>
        <dbReference type="Proteomes" id="UP001176521"/>
    </source>
</evidence>
<name>A0AAN6G337_9BASI</name>
<dbReference type="Proteomes" id="UP001176521">
    <property type="component" value="Unassembled WGS sequence"/>
</dbReference>
<dbReference type="EMBL" id="JAPDMQ010001637">
    <property type="protein sequence ID" value="KAK0517760.1"/>
    <property type="molecule type" value="Genomic_DNA"/>
</dbReference>
<protein>
    <submittedName>
        <fullName evidence="2">Uncharacterized protein</fullName>
    </submittedName>
</protein>
<evidence type="ECO:0000256" key="1">
    <source>
        <dbReference type="SAM" id="MobiDB-lite"/>
    </source>
</evidence>
<sequence length="272" mass="29675">MTTVSTQNHSVIPAYDLPMSKEMLDRVQKCVALFDTITALLSNIEPVPMTQPGLTLQELIKTGDYWKAINDHALALADDKTTLLLALQPIYDRLRYILDQAAEAKEVVVAMRQEKHRVKHHQRELANACTAVDDAEVDPTAGPTAFIADEQEPVTSDDSLSVAPAGTVDACLEEDRVIDLVTVADKRCTSDAQKLAAITEEYDEDEEDEDTDVEDAETASNSSTDSTTGPIADFDYFIIKESLATAKINTTVNEIMLCPPTDAEAKGQITSA</sequence>
<reference evidence="2" key="1">
    <citation type="journal article" date="2023" name="PhytoFront">
        <title>Draft Genome Resources of Seven Strains of Tilletia horrida, Causal Agent of Kernel Smut of Rice.</title>
        <authorList>
            <person name="Khanal S."/>
            <person name="Antony Babu S."/>
            <person name="Zhou X.G."/>
        </authorList>
    </citation>
    <scope>NUCLEOTIDE SEQUENCE</scope>
    <source>
        <strain evidence="2">TX3</strain>
    </source>
</reference>
<proteinExistence type="predicted"/>
<comment type="caution">
    <text evidence="2">The sequence shown here is derived from an EMBL/GenBank/DDBJ whole genome shotgun (WGS) entry which is preliminary data.</text>
</comment>
<feature type="compositionally biased region" description="Acidic residues" evidence="1">
    <location>
        <begin position="200"/>
        <end position="217"/>
    </location>
</feature>
<accession>A0AAN6G337</accession>
<feature type="non-terminal residue" evidence="2">
    <location>
        <position position="272"/>
    </location>
</feature>
<keyword evidence="3" id="KW-1185">Reference proteome</keyword>
<dbReference type="AlphaFoldDB" id="A0AAN6G337"/>
<gene>
    <name evidence="2" type="ORF">OC842_008008</name>
</gene>
<organism evidence="2 3">
    <name type="scientific">Tilletia horrida</name>
    <dbReference type="NCBI Taxonomy" id="155126"/>
    <lineage>
        <taxon>Eukaryota</taxon>
        <taxon>Fungi</taxon>
        <taxon>Dikarya</taxon>
        <taxon>Basidiomycota</taxon>
        <taxon>Ustilaginomycotina</taxon>
        <taxon>Exobasidiomycetes</taxon>
        <taxon>Tilletiales</taxon>
        <taxon>Tilletiaceae</taxon>
        <taxon>Tilletia</taxon>
    </lineage>
</organism>
<evidence type="ECO:0000313" key="2">
    <source>
        <dbReference type="EMBL" id="KAK0517760.1"/>
    </source>
</evidence>
<feature type="region of interest" description="Disordered" evidence="1">
    <location>
        <begin position="198"/>
        <end position="227"/>
    </location>
</feature>